<accession>L1NH00</accession>
<dbReference type="PATRIC" id="fig|1127696.3.peg.289"/>
<feature type="transmembrane region" description="Helical" evidence="1">
    <location>
        <begin position="232"/>
        <end position="250"/>
    </location>
</feature>
<feature type="transmembrane region" description="Helical" evidence="1">
    <location>
        <begin position="189"/>
        <end position="220"/>
    </location>
</feature>
<dbReference type="Proteomes" id="UP000010408">
    <property type="component" value="Unassembled WGS sequence"/>
</dbReference>
<feature type="transmembrane region" description="Helical" evidence="1">
    <location>
        <begin position="594"/>
        <end position="613"/>
    </location>
</feature>
<feature type="transmembrane region" description="Helical" evidence="1">
    <location>
        <begin position="127"/>
        <end position="147"/>
    </location>
</feature>
<keyword evidence="1" id="KW-0472">Membrane</keyword>
<keyword evidence="1" id="KW-1133">Transmembrane helix</keyword>
<dbReference type="RefSeq" id="WP_005468492.1">
    <property type="nucleotide sequence ID" value="NZ_KB291042.1"/>
</dbReference>
<dbReference type="STRING" id="1127696.HMPREF9134_00341"/>
<dbReference type="Pfam" id="PF11028">
    <property type="entry name" value="TMEM260-like"/>
    <property type="match status" value="1"/>
</dbReference>
<dbReference type="InterPro" id="IPR021280">
    <property type="entry name" value="TMEM260-like"/>
</dbReference>
<evidence type="ECO:0008006" key="4">
    <source>
        <dbReference type="Google" id="ProtNLM"/>
    </source>
</evidence>
<proteinExistence type="predicted"/>
<feature type="transmembrane region" description="Helical" evidence="1">
    <location>
        <begin position="159"/>
        <end position="177"/>
    </location>
</feature>
<feature type="transmembrane region" description="Helical" evidence="1">
    <location>
        <begin position="625"/>
        <end position="652"/>
    </location>
</feature>
<gene>
    <name evidence="2" type="ORF">HMPREF9134_00341</name>
</gene>
<sequence>MNWKQFNRANNLLGWAVFAVATLSYLLTIGPSASLWDCAEFIACVFKLEIGHPPGAPFFMLVYNVISHLGGGIAHVAWLANATSAVLSGLTILFLFWTITHMVRRVLTPEVRLLSGGLAPEGEVMNLGQGIIILGAGLVGSLVYTYSDSFWFSAVEAEVYAFSSFFTAVVFWLMFKWEERSQNERSDRWLVLIAYLMGLSIGVHLLNLLCLPAMALVYYYRTAKTATLKGGALALLASFALVGLMMYGVIQGVPKLAGKWDMIFVNGLGMSYNSGLYIYLVVLALVLIWGVYETQQAVAGRTKAGNLRLRLSLALSLILMGLPLIGGGLISIILTLVILGSLYYYKGITARVAHLIQMCLVAIAFGFSTYGVILVRAVADPPMNENAPADAFSLRYYLAREQYGTAPLFYGPTFASQIKYGPDGYPVMKEGEPTYGRIHKTDANTPDEYVVRTKKEEPEYESEGMMLFPRVYDRGHAAMYNSWMGRAEDDMTVPTFGDNLTYFFNYQVNYMYWRYFLWNFVGRQNDLQGDGGLLRGGVMTGIPFIDSIFYGDADTWPEQMVDNKGHNVYYALPLLLGLLGLFFQLGYGRKGTESFWTTFMLFFMTGLAIVLYINQYPGQPRERDYSFAGSFYAFSIWVGFGVAALGVFLSRFLDKKSKQAGSAKGQTTQPRLAPISPATALIVTLIGLIIPIQMAGQNWDDHDRSGRTVASDMGYNYLESCDPNAVLFCYGDNDTFPLWYAQEVEGVRTDIRTVNLSYLGGDWYIDQMKKQAYEGQPLPIGLLPTSYYYYHTYALVNGQGQTVQTIPEALGSLASVGKDEPGRIATPHLILPVDSAAVAQRFQSKYPSLVSSFTPEMELSLSGKNYLDIGGLTVLDLLASNKWERPIYWAITSPRNIFAGMDQRMVQMGMAYQLLPLKQVADSTGRALSYGIGDLDRMYELVMIKFRWCGADQVGTYFDENARGIVATLRNQIFTPLAEGFLDRGDKAKAQEVLRKCLSVIREETVPYEVNSVYFARTLYRAGLTKEADHVLQAITRKSLGMLVWMTRLSPEKLEQLSSHGEMQEAYMGISYPLDIAKEFGSTALKHYEAEINQLIRALGGGR</sequence>
<dbReference type="PANTHER" id="PTHR16214:SF3">
    <property type="entry name" value="TRANSMEMBRANE PROTEIN 260"/>
    <property type="match status" value="1"/>
</dbReference>
<feature type="transmembrane region" description="Helical" evidence="1">
    <location>
        <begin position="568"/>
        <end position="588"/>
    </location>
</feature>
<feature type="transmembrane region" description="Helical" evidence="1">
    <location>
        <begin position="355"/>
        <end position="375"/>
    </location>
</feature>
<feature type="transmembrane region" description="Helical" evidence="1">
    <location>
        <begin position="56"/>
        <end position="78"/>
    </location>
</feature>
<name>L1NH00_9PORP</name>
<evidence type="ECO:0000256" key="1">
    <source>
        <dbReference type="SAM" id="Phobius"/>
    </source>
</evidence>
<protein>
    <recommendedName>
        <fullName evidence="4">DUF2723 domain-containing protein</fullName>
    </recommendedName>
</protein>
<organism evidence="2 3">
    <name type="scientific">Porphyromonas catoniae F0037</name>
    <dbReference type="NCBI Taxonomy" id="1127696"/>
    <lineage>
        <taxon>Bacteria</taxon>
        <taxon>Pseudomonadati</taxon>
        <taxon>Bacteroidota</taxon>
        <taxon>Bacteroidia</taxon>
        <taxon>Bacteroidales</taxon>
        <taxon>Porphyromonadaceae</taxon>
        <taxon>Porphyromonas</taxon>
    </lineage>
</organism>
<feature type="transmembrane region" description="Helical" evidence="1">
    <location>
        <begin position="672"/>
        <end position="692"/>
    </location>
</feature>
<reference evidence="2 3" key="1">
    <citation type="submission" date="2012-05" db="EMBL/GenBank/DDBJ databases">
        <authorList>
            <person name="Weinstock G."/>
            <person name="Sodergren E."/>
            <person name="Lobos E.A."/>
            <person name="Fulton L."/>
            <person name="Fulton R."/>
            <person name="Courtney L."/>
            <person name="Fronick C."/>
            <person name="O'Laughlin M."/>
            <person name="Godfrey J."/>
            <person name="Wilson R.M."/>
            <person name="Miner T."/>
            <person name="Farmer C."/>
            <person name="Delehaunty K."/>
            <person name="Cordes M."/>
            <person name="Minx P."/>
            <person name="Tomlinson C."/>
            <person name="Chen J."/>
            <person name="Wollam A."/>
            <person name="Pepin K.H."/>
            <person name="Bhonagiri V."/>
            <person name="Zhang X."/>
            <person name="Suruliraj S."/>
            <person name="Warren W."/>
            <person name="Mitreva M."/>
            <person name="Mardis E.R."/>
            <person name="Wilson R.K."/>
        </authorList>
    </citation>
    <scope>NUCLEOTIDE SEQUENCE [LARGE SCALE GENOMIC DNA]</scope>
    <source>
        <strain evidence="2 3">F0037</strain>
    </source>
</reference>
<comment type="caution">
    <text evidence="2">The sequence shown here is derived from an EMBL/GenBank/DDBJ whole genome shotgun (WGS) entry which is preliminary data.</text>
</comment>
<evidence type="ECO:0000313" key="2">
    <source>
        <dbReference type="EMBL" id="EKY02606.1"/>
    </source>
</evidence>
<feature type="transmembrane region" description="Helical" evidence="1">
    <location>
        <begin position="12"/>
        <end position="36"/>
    </location>
</feature>
<feature type="transmembrane region" description="Helical" evidence="1">
    <location>
        <begin position="270"/>
        <end position="292"/>
    </location>
</feature>
<dbReference type="PANTHER" id="PTHR16214">
    <property type="entry name" value="TRANSMEMBRANE PROTEIN 260"/>
    <property type="match status" value="1"/>
</dbReference>
<keyword evidence="1" id="KW-0812">Transmembrane</keyword>
<evidence type="ECO:0000313" key="3">
    <source>
        <dbReference type="Proteomes" id="UP000010408"/>
    </source>
</evidence>
<dbReference type="AlphaFoldDB" id="L1NH00"/>
<feature type="transmembrane region" description="Helical" evidence="1">
    <location>
        <begin position="85"/>
        <end position="107"/>
    </location>
</feature>
<dbReference type="eggNOG" id="COG1287">
    <property type="taxonomic scope" value="Bacteria"/>
</dbReference>
<dbReference type="InterPro" id="IPR052724">
    <property type="entry name" value="GT117_domain-containing"/>
</dbReference>
<dbReference type="EMBL" id="AMEQ01000012">
    <property type="protein sequence ID" value="EKY02606.1"/>
    <property type="molecule type" value="Genomic_DNA"/>
</dbReference>
<dbReference type="HOGENOM" id="CLU_005363_0_0_10"/>
<feature type="transmembrane region" description="Helical" evidence="1">
    <location>
        <begin position="313"/>
        <end position="343"/>
    </location>
</feature>